<dbReference type="Pfam" id="PF23859">
    <property type="entry name" value="DpdA"/>
    <property type="match status" value="1"/>
</dbReference>
<name>A0A2S6NHS6_RHOGL</name>
<keyword evidence="3" id="KW-1185">Reference proteome</keyword>
<dbReference type="EMBL" id="NHRY01000128">
    <property type="protein sequence ID" value="PPQ34178.1"/>
    <property type="molecule type" value="Genomic_DNA"/>
</dbReference>
<comment type="caution">
    <text evidence="2">The sequence shown here is derived from an EMBL/GenBank/DDBJ whole genome shotgun (WGS) entry which is preliminary data.</text>
</comment>
<dbReference type="OrthoDB" id="8116828at2"/>
<dbReference type="AlphaFoldDB" id="A0A2S6NHS6"/>
<protein>
    <recommendedName>
        <fullName evidence="1">DeoxyPurine in DNA protein A domain-containing protein</fullName>
    </recommendedName>
</protein>
<proteinExistence type="predicted"/>
<sequence length="241" mass="26937">MDWCVEPEIAHAEDAVLDRISGTVRLNVQCLNGADRRGIADRFVPVIQGWHPEHYLRCLERMPFALDFPLVGVGSMCRRHVDGEYGILHVLDVLDRAFNGSETRFHLFGLKSQGMSAARSHPRVASCDSQAYGVAARQEALKLRCGKPDTLVAGVMERWFEQQCAWVSKDFPSRSPATWQPRSTRPAASLLEARVASAMEDLRTLHEAGEIEWSDLSPLTAYHMTFLDDDSDCHEGDSLAV</sequence>
<reference evidence="2 3" key="1">
    <citation type="journal article" date="2018" name="Arch. Microbiol.">
        <title>New insights into the metabolic potential of the phototrophic purple bacterium Rhodopila globiformis DSM 161(T) from its draft genome sequence and evidence for a vanadium-dependent nitrogenase.</title>
        <authorList>
            <person name="Imhoff J.F."/>
            <person name="Rahn T."/>
            <person name="Kunzel S."/>
            <person name="Neulinger S.C."/>
        </authorList>
    </citation>
    <scope>NUCLEOTIDE SEQUENCE [LARGE SCALE GENOMIC DNA]</scope>
    <source>
        <strain evidence="2 3">DSM 161</strain>
    </source>
</reference>
<accession>A0A2S6NHS6</accession>
<feature type="domain" description="DeoxyPurine in DNA protein A" evidence="1">
    <location>
        <begin position="2"/>
        <end position="146"/>
    </location>
</feature>
<evidence type="ECO:0000313" key="3">
    <source>
        <dbReference type="Proteomes" id="UP000239724"/>
    </source>
</evidence>
<evidence type="ECO:0000313" key="2">
    <source>
        <dbReference type="EMBL" id="PPQ34178.1"/>
    </source>
</evidence>
<dbReference type="RefSeq" id="WP_104519167.1">
    <property type="nucleotide sequence ID" value="NZ_NHRY01000128.1"/>
</dbReference>
<organism evidence="2 3">
    <name type="scientific">Rhodopila globiformis</name>
    <name type="common">Rhodopseudomonas globiformis</name>
    <dbReference type="NCBI Taxonomy" id="1071"/>
    <lineage>
        <taxon>Bacteria</taxon>
        <taxon>Pseudomonadati</taxon>
        <taxon>Pseudomonadota</taxon>
        <taxon>Alphaproteobacteria</taxon>
        <taxon>Acetobacterales</taxon>
        <taxon>Acetobacteraceae</taxon>
        <taxon>Rhodopila</taxon>
    </lineage>
</organism>
<dbReference type="InterPro" id="IPR055645">
    <property type="entry name" value="DpdA"/>
</dbReference>
<evidence type="ECO:0000259" key="1">
    <source>
        <dbReference type="Pfam" id="PF23859"/>
    </source>
</evidence>
<dbReference type="Proteomes" id="UP000239724">
    <property type="component" value="Unassembled WGS sequence"/>
</dbReference>
<gene>
    <name evidence="2" type="ORF">CCS01_12425</name>
</gene>